<feature type="binding site" evidence="8">
    <location>
        <begin position="10"/>
        <end position="12"/>
    </location>
    <ligand>
        <name>ATP</name>
        <dbReference type="ChEBI" id="CHEBI:30616"/>
    </ligand>
</feature>
<dbReference type="InterPro" id="IPR002306">
    <property type="entry name" value="Trp-tRNA-ligase"/>
</dbReference>
<dbReference type="EMBL" id="JABTTY010000001">
    <property type="protein sequence ID" value="MBE7525108.1"/>
    <property type="molecule type" value="Genomic_DNA"/>
</dbReference>
<keyword evidence="6 8" id="KW-0030">Aminoacyl-tRNA synthetase</keyword>
<keyword evidence="8" id="KW-0963">Cytoplasm</keyword>
<dbReference type="Proteomes" id="UP000710385">
    <property type="component" value="Unassembled WGS sequence"/>
</dbReference>
<dbReference type="InterPro" id="IPR014729">
    <property type="entry name" value="Rossmann-like_a/b/a_fold"/>
</dbReference>
<gene>
    <name evidence="8 10" type="primary">trpS</name>
    <name evidence="10" type="ORF">HS096_01805</name>
</gene>
<evidence type="ECO:0000256" key="3">
    <source>
        <dbReference type="ARBA" id="ARBA00022741"/>
    </source>
</evidence>
<dbReference type="PANTHER" id="PTHR43766:SF1">
    <property type="entry name" value="TRYPTOPHAN--TRNA LIGASE, MITOCHONDRIAL"/>
    <property type="match status" value="1"/>
</dbReference>
<dbReference type="FunFam" id="1.10.240.10:FF:000002">
    <property type="entry name" value="Tryptophan--tRNA ligase"/>
    <property type="match status" value="1"/>
</dbReference>
<dbReference type="HAMAP" id="MF_00140_B">
    <property type="entry name" value="Trp_tRNA_synth_B"/>
    <property type="match status" value="1"/>
</dbReference>
<feature type="short sequence motif" description="'KMSKS' region" evidence="8">
    <location>
        <begin position="194"/>
        <end position="198"/>
    </location>
</feature>
<dbReference type="Gene3D" id="1.10.240.10">
    <property type="entry name" value="Tyrosyl-Transfer RNA Synthetase"/>
    <property type="match status" value="1"/>
</dbReference>
<dbReference type="InterPro" id="IPR024109">
    <property type="entry name" value="Trp-tRNA-ligase_bac-type"/>
</dbReference>
<evidence type="ECO:0000313" key="10">
    <source>
        <dbReference type="EMBL" id="MBE7525108.1"/>
    </source>
</evidence>
<keyword evidence="2 8" id="KW-0436">Ligase</keyword>
<dbReference type="InterPro" id="IPR050203">
    <property type="entry name" value="Trp-tRNA_synthetase"/>
</dbReference>
<comment type="subcellular location">
    <subcellularLocation>
        <location evidence="8">Cytoplasm</location>
    </subcellularLocation>
</comment>
<evidence type="ECO:0000256" key="1">
    <source>
        <dbReference type="ARBA" id="ARBA00005594"/>
    </source>
</evidence>
<dbReference type="EC" id="6.1.1.2" evidence="8"/>
<keyword evidence="3 8" id="KW-0547">Nucleotide-binding</keyword>
<evidence type="ECO:0000256" key="2">
    <source>
        <dbReference type="ARBA" id="ARBA00022598"/>
    </source>
</evidence>
<dbReference type="CDD" id="cd00806">
    <property type="entry name" value="TrpRS_core"/>
    <property type="match status" value="1"/>
</dbReference>
<dbReference type="InterPro" id="IPR001412">
    <property type="entry name" value="aa-tRNA-synth_I_CS"/>
</dbReference>
<feature type="short sequence motif" description="'HIGH' region" evidence="8">
    <location>
        <begin position="11"/>
        <end position="19"/>
    </location>
</feature>
<dbReference type="Pfam" id="PF00579">
    <property type="entry name" value="tRNA-synt_1b"/>
    <property type="match status" value="1"/>
</dbReference>
<keyword evidence="4 8" id="KW-0067">ATP-binding</keyword>
<evidence type="ECO:0000313" key="11">
    <source>
        <dbReference type="Proteomes" id="UP000710385"/>
    </source>
</evidence>
<sequence>MKALCFSGIQPTNVIHIGNYIGALKQWSDLQHRYPCYFCVVDLHAVTVTQDPKLLRENILNTAATYLAVGIDPKRSRLFIQSEVKEHAELGWLLGTIVKIAELQRMTQFKDKSKKRGESVGVGLFTYPALMAADILLYDTTVVPVGEDQMQHVELTRTIARRFNQQFGDTFVVPESLIQTTGARIMGLDDPTEKMSKSARSPMNYIALTDDDDTVRKKVMRAVTDSGDDVSYDPKKKPAISNLLTIYHHMTGTHLKDTEKKFSGKGYGDFKKALAEAVIEHIAPVRRKIAEYRKDPQQLMKLLDEGRDAACEAAEKKMNLVRDRMGLGRR</sequence>
<dbReference type="PANTHER" id="PTHR43766">
    <property type="entry name" value="TRYPTOPHAN--TRNA LIGASE, MITOCHONDRIAL"/>
    <property type="match status" value="1"/>
</dbReference>
<feature type="binding site" evidence="8">
    <location>
        <begin position="194"/>
        <end position="198"/>
    </location>
    <ligand>
        <name>ATP</name>
        <dbReference type="ChEBI" id="CHEBI:30616"/>
    </ligand>
</feature>
<dbReference type="AlphaFoldDB" id="A0A928TST2"/>
<feature type="binding site" evidence="8">
    <location>
        <begin position="18"/>
        <end position="19"/>
    </location>
    <ligand>
        <name>ATP</name>
        <dbReference type="ChEBI" id="CHEBI:30616"/>
    </ligand>
</feature>
<dbReference type="GO" id="GO:0005829">
    <property type="term" value="C:cytosol"/>
    <property type="evidence" value="ECO:0007669"/>
    <property type="project" value="TreeGrafter"/>
</dbReference>
<evidence type="ECO:0000256" key="6">
    <source>
        <dbReference type="ARBA" id="ARBA00023146"/>
    </source>
</evidence>
<evidence type="ECO:0000256" key="7">
    <source>
        <dbReference type="ARBA" id="ARBA00049929"/>
    </source>
</evidence>
<accession>A0A928TST2</accession>
<keyword evidence="5 8" id="KW-0648">Protein biosynthesis</keyword>
<comment type="similarity">
    <text evidence="1 8 9">Belongs to the class-I aminoacyl-tRNA synthetase family.</text>
</comment>
<evidence type="ECO:0000256" key="4">
    <source>
        <dbReference type="ARBA" id="ARBA00022840"/>
    </source>
</evidence>
<dbReference type="GO" id="GO:0005524">
    <property type="term" value="F:ATP binding"/>
    <property type="evidence" value="ECO:0007669"/>
    <property type="project" value="UniProtKB-UniRule"/>
</dbReference>
<dbReference type="GO" id="GO:0006436">
    <property type="term" value="P:tryptophanyl-tRNA aminoacylation"/>
    <property type="evidence" value="ECO:0007669"/>
    <property type="project" value="UniProtKB-UniRule"/>
</dbReference>
<evidence type="ECO:0000256" key="8">
    <source>
        <dbReference type="HAMAP-Rule" id="MF_00140"/>
    </source>
</evidence>
<dbReference type="GO" id="GO:0004830">
    <property type="term" value="F:tryptophan-tRNA ligase activity"/>
    <property type="evidence" value="ECO:0007669"/>
    <property type="project" value="UniProtKB-UniRule"/>
</dbReference>
<dbReference type="NCBIfam" id="TIGR00233">
    <property type="entry name" value="trpS"/>
    <property type="match status" value="1"/>
</dbReference>
<comment type="function">
    <text evidence="8">Catalyzes the attachment of tryptophan to tRNA(Trp).</text>
</comment>
<feature type="binding site" evidence="8">
    <location>
        <position position="185"/>
    </location>
    <ligand>
        <name>ATP</name>
        <dbReference type="ChEBI" id="CHEBI:30616"/>
    </ligand>
</feature>
<dbReference type="Gene3D" id="3.40.50.620">
    <property type="entry name" value="HUPs"/>
    <property type="match status" value="1"/>
</dbReference>
<comment type="caution">
    <text evidence="10">The sequence shown here is derived from an EMBL/GenBank/DDBJ whole genome shotgun (WGS) entry which is preliminary data.</text>
</comment>
<proteinExistence type="inferred from homology"/>
<evidence type="ECO:0000256" key="5">
    <source>
        <dbReference type="ARBA" id="ARBA00022917"/>
    </source>
</evidence>
<comment type="catalytic activity">
    <reaction evidence="7 8">
        <text>tRNA(Trp) + L-tryptophan + ATP = L-tryptophyl-tRNA(Trp) + AMP + diphosphate + H(+)</text>
        <dbReference type="Rhea" id="RHEA:24080"/>
        <dbReference type="Rhea" id="RHEA-COMP:9671"/>
        <dbReference type="Rhea" id="RHEA-COMP:9705"/>
        <dbReference type="ChEBI" id="CHEBI:15378"/>
        <dbReference type="ChEBI" id="CHEBI:30616"/>
        <dbReference type="ChEBI" id="CHEBI:33019"/>
        <dbReference type="ChEBI" id="CHEBI:57912"/>
        <dbReference type="ChEBI" id="CHEBI:78442"/>
        <dbReference type="ChEBI" id="CHEBI:78535"/>
        <dbReference type="ChEBI" id="CHEBI:456215"/>
        <dbReference type="EC" id="6.1.1.2"/>
    </reaction>
</comment>
<feature type="binding site" evidence="8">
    <location>
        <begin position="146"/>
        <end position="148"/>
    </location>
    <ligand>
        <name>ATP</name>
        <dbReference type="ChEBI" id="CHEBI:30616"/>
    </ligand>
</feature>
<reference evidence="10" key="1">
    <citation type="submission" date="2020-05" db="EMBL/GenBank/DDBJ databases">
        <title>High-Quality Genomes of Partial-Nitritation/Anammox System by Hierarchical Clustering Based Hybrid Assembly.</title>
        <authorList>
            <person name="Liu L."/>
            <person name="Wang Y."/>
            <person name="Che Y."/>
            <person name="Chen Y."/>
            <person name="Xia Y."/>
            <person name="Luo R."/>
            <person name="Cheng S.H."/>
            <person name="Zheng C."/>
            <person name="Zhang T."/>
        </authorList>
    </citation>
    <scope>NUCLEOTIDE SEQUENCE</scope>
    <source>
        <strain evidence="10">H1_PAT1</strain>
    </source>
</reference>
<comment type="subunit">
    <text evidence="8">Homodimer.</text>
</comment>
<organism evidence="10 11">
    <name type="scientific">candidate division WWE3 bacterium</name>
    <dbReference type="NCBI Taxonomy" id="2053526"/>
    <lineage>
        <taxon>Bacteria</taxon>
        <taxon>Katanobacteria</taxon>
    </lineage>
</organism>
<dbReference type="InterPro" id="IPR002305">
    <property type="entry name" value="aa-tRNA-synth_Ic"/>
</dbReference>
<feature type="binding site" evidence="8">
    <location>
        <position position="134"/>
    </location>
    <ligand>
        <name>L-tryptophan</name>
        <dbReference type="ChEBI" id="CHEBI:57912"/>
    </ligand>
</feature>
<dbReference type="PRINTS" id="PR01039">
    <property type="entry name" value="TRNASYNTHTRP"/>
</dbReference>
<name>A0A928TST2_UNCKA</name>
<evidence type="ECO:0000256" key="9">
    <source>
        <dbReference type="RuleBase" id="RU363036"/>
    </source>
</evidence>
<protein>
    <recommendedName>
        <fullName evidence="8">Tryptophan--tRNA ligase</fullName>
        <ecNumber evidence="8">6.1.1.2</ecNumber>
    </recommendedName>
    <alternativeName>
        <fullName evidence="8">Tryptophanyl-tRNA synthetase</fullName>
        <shortName evidence="8">TrpRS</shortName>
    </alternativeName>
</protein>
<dbReference type="PROSITE" id="PS00178">
    <property type="entry name" value="AA_TRNA_LIGASE_I"/>
    <property type="match status" value="1"/>
</dbReference>
<dbReference type="SUPFAM" id="SSF52374">
    <property type="entry name" value="Nucleotidylyl transferase"/>
    <property type="match status" value="1"/>
</dbReference>